<feature type="region of interest" description="Disordered" evidence="1">
    <location>
        <begin position="188"/>
        <end position="211"/>
    </location>
</feature>
<feature type="region of interest" description="Disordered" evidence="1">
    <location>
        <begin position="111"/>
        <end position="137"/>
    </location>
</feature>
<evidence type="ECO:0000256" key="2">
    <source>
        <dbReference type="SAM" id="Phobius"/>
    </source>
</evidence>
<dbReference type="GO" id="GO:0005615">
    <property type="term" value="C:extracellular space"/>
    <property type="evidence" value="ECO:0007669"/>
    <property type="project" value="TreeGrafter"/>
</dbReference>
<keyword evidence="2" id="KW-0472">Membrane</keyword>
<dbReference type="Gene3D" id="3.90.215.10">
    <property type="entry name" value="Gamma Fibrinogen, chain A, domain 1"/>
    <property type="match status" value="2"/>
</dbReference>
<feature type="transmembrane region" description="Helical" evidence="2">
    <location>
        <begin position="158"/>
        <end position="180"/>
    </location>
</feature>
<dbReference type="InterPro" id="IPR036056">
    <property type="entry name" value="Fibrinogen-like_C"/>
</dbReference>
<dbReference type="HOGENOM" id="CLU_345547_0_0_1"/>
<dbReference type="InterPro" id="IPR050373">
    <property type="entry name" value="Fibrinogen_C-term_domain"/>
</dbReference>
<dbReference type="InterPro" id="IPR002181">
    <property type="entry name" value="Fibrinogen_a/b/g_C_dom"/>
</dbReference>
<gene>
    <name evidence="4" type="ORF">CGI_10007991</name>
</gene>
<keyword evidence="2" id="KW-1133">Transmembrane helix</keyword>
<sequence length="818" mass="91318">MGKIQPAHELAWFLCVLGRSGNQASTRLSESGLGFHAICTHMFKGATYDSLFGRQSSVSGGEMNTNVQSLQRDESHPDYVELSNSTYDKIPDNSAKLNGSQHEYTTPLDFRNHSQDIHGKSLPHSQEQKRIQDTTQRHQLETKLPTNQNFSKRSKRPFIVAVLVLTIIIIASGVATFLVFHFKEQDKSNTVGQQQDTTGETTSTSLPMSVRTSTTMTTKTAFVSSSVIASTLAQTMAPTTVAKTEVVTASTAPTTVVPTTFITTTLSPTTRTVAQTANPSSTASPTGMFKDCKELKLNGYSNNGVYSIYPYLPVTTSVRVYCDMTTDGGGWTVFQHRRDGSVDFYLLWVNYKNGFGEPNGEHWIGNDHLHQLTSLGTSDFYVHLEKFTGGWAYAKYNNFSVADESDGYRMRLRVGSYQGNAAEKFSSEMEEDDSTPAKAICPGDSIESHGTTNTNGYKFSTSDIDNDFATGSCAFARQGAWWHNICTWANLNGIYGNGSCAAAGNCNFWYSLTNSFSGVKTSFMMISRDSSYEKVEAVEETNEILKKQIDDANNVILHFYHHDYYGIICIIVGYYNITYQKYASLPNDGAYNSFQNSTFRDCQELNINGYRNDGVYTIYPYFSIQSPVRVYCDMRTDGGGWTVFQHRRDGSVDFFLPWDDYKNGFGEPDGEYWIGNDHLHQLTSWGNSDFYVRLEKFTGGWAYAKYNNFTVADESDGYRMRLKVGSYQGNAGDSIESHGTTNTNGYKFSTSDRDNDFAPASCAFARHGAWWHNVCTWANLNGLYGNGSCIVSVNCNFWYSLTNSFSGVKTSFMMVRRV</sequence>
<dbReference type="EMBL" id="JH816238">
    <property type="protein sequence ID" value="EKC19669.1"/>
    <property type="molecule type" value="Genomic_DNA"/>
</dbReference>
<organism evidence="4">
    <name type="scientific">Magallana gigas</name>
    <name type="common">Pacific oyster</name>
    <name type="synonym">Crassostrea gigas</name>
    <dbReference type="NCBI Taxonomy" id="29159"/>
    <lineage>
        <taxon>Eukaryota</taxon>
        <taxon>Metazoa</taxon>
        <taxon>Spiralia</taxon>
        <taxon>Lophotrochozoa</taxon>
        <taxon>Mollusca</taxon>
        <taxon>Bivalvia</taxon>
        <taxon>Autobranchia</taxon>
        <taxon>Pteriomorphia</taxon>
        <taxon>Ostreida</taxon>
        <taxon>Ostreoidea</taxon>
        <taxon>Ostreidae</taxon>
        <taxon>Magallana</taxon>
    </lineage>
</organism>
<keyword evidence="2" id="KW-0812">Transmembrane</keyword>
<name>K1PLJ2_MAGGI</name>
<evidence type="ECO:0000259" key="3">
    <source>
        <dbReference type="PROSITE" id="PS51406"/>
    </source>
</evidence>
<feature type="compositionally biased region" description="Basic and acidic residues" evidence="1">
    <location>
        <begin position="126"/>
        <end position="137"/>
    </location>
</feature>
<dbReference type="CDD" id="cd00087">
    <property type="entry name" value="FReD"/>
    <property type="match status" value="2"/>
</dbReference>
<proteinExistence type="predicted"/>
<dbReference type="Pfam" id="PF00147">
    <property type="entry name" value="Fibrinogen_C"/>
    <property type="match status" value="2"/>
</dbReference>
<protein>
    <submittedName>
        <fullName evidence="4">Fibrinogen C domain-containing protein 1</fullName>
    </submittedName>
</protein>
<evidence type="ECO:0000313" key="4">
    <source>
        <dbReference type="EMBL" id="EKC19669.1"/>
    </source>
</evidence>
<accession>K1PLJ2</accession>
<evidence type="ECO:0000256" key="1">
    <source>
        <dbReference type="SAM" id="MobiDB-lite"/>
    </source>
</evidence>
<dbReference type="PROSITE" id="PS51406">
    <property type="entry name" value="FIBRINOGEN_C_2"/>
    <property type="match status" value="2"/>
</dbReference>
<dbReference type="InterPro" id="IPR014716">
    <property type="entry name" value="Fibrinogen_a/b/g_C_1"/>
</dbReference>
<dbReference type="SMART" id="SM00186">
    <property type="entry name" value="FBG"/>
    <property type="match status" value="2"/>
</dbReference>
<dbReference type="PANTHER" id="PTHR19143">
    <property type="entry name" value="FIBRINOGEN/TENASCIN/ANGIOPOEITIN"/>
    <property type="match status" value="1"/>
</dbReference>
<reference evidence="4" key="1">
    <citation type="journal article" date="2012" name="Nature">
        <title>The oyster genome reveals stress adaptation and complexity of shell formation.</title>
        <authorList>
            <person name="Zhang G."/>
            <person name="Fang X."/>
            <person name="Guo X."/>
            <person name="Li L."/>
            <person name="Luo R."/>
            <person name="Xu F."/>
            <person name="Yang P."/>
            <person name="Zhang L."/>
            <person name="Wang X."/>
            <person name="Qi H."/>
            <person name="Xiong Z."/>
            <person name="Que H."/>
            <person name="Xie Y."/>
            <person name="Holland P.W."/>
            <person name="Paps J."/>
            <person name="Zhu Y."/>
            <person name="Wu F."/>
            <person name="Chen Y."/>
            <person name="Wang J."/>
            <person name="Peng C."/>
            <person name="Meng J."/>
            <person name="Yang L."/>
            <person name="Liu J."/>
            <person name="Wen B."/>
            <person name="Zhang N."/>
            <person name="Huang Z."/>
            <person name="Zhu Q."/>
            <person name="Feng Y."/>
            <person name="Mount A."/>
            <person name="Hedgecock D."/>
            <person name="Xu Z."/>
            <person name="Liu Y."/>
            <person name="Domazet-Loso T."/>
            <person name="Du Y."/>
            <person name="Sun X."/>
            <person name="Zhang S."/>
            <person name="Liu B."/>
            <person name="Cheng P."/>
            <person name="Jiang X."/>
            <person name="Li J."/>
            <person name="Fan D."/>
            <person name="Wang W."/>
            <person name="Fu W."/>
            <person name="Wang T."/>
            <person name="Wang B."/>
            <person name="Zhang J."/>
            <person name="Peng Z."/>
            <person name="Li Y."/>
            <person name="Li N."/>
            <person name="Wang J."/>
            <person name="Chen M."/>
            <person name="He Y."/>
            <person name="Tan F."/>
            <person name="Song X."/>
            <person name="Zheng Q."/>
            <person name="Huang R."/>
            <person name="Yang H."/>
            <person name="Du X."/>
            <person name="Chen L."/>
            <person name="Yang M."/>
            <person name="Gaffney P.M."/>
            <person name="Wang S."/>
            <person name="Luo L."/>
            <person name="She Z."/>
            <person name="Ming Y."/>
            <person name="Huang W."/>
            <person name="Zhang S."/>
            <person name="Huang B."/>
            <person name="Zhang Y."/>
            <person name="Qu T."/>
            <person name="Ni P."/>
            <person name="Miao G."/>
            <person name="Wang J."/>
            <person name="Wang Q."/>
            <person name="Steinberg C.E."/>
            <person name="Wang H."/>
            <person name="Li N."/>
            <person name="Qian L."/>
            <person name="Zhang G."/>
            <person name="Li Y."/>
            <person name="Yang H."/>
            <person name="Liu X."/>
            <person name="Wang J."/>
            <person name="Yin Y."/>
            <person name="Wang J."/>
        </authorList>
    </citation>
    <scope>NUCLEOTIDE SEQUENCE [LARGE SCALE GENOMIC DNA]</scope>
    <source>
        <strain evidence="4">05x7-T-G4-1.051#20</strain>
    </source>
</reference>
<dbReference type="NCBIfam" id="NF040941">
    <property type="entry name" value="GGGWT_bact"/>
    <property type="match status" value="2"/>
</dbReference>
<dbReference type="InParanoid" id="K1PLJ2"/>
<dbReference type="AlphaFoldDB" id="K1PLJ2"/>
<dbReference type="SUPFAM" id="SSF56496">
    <property type="entry name" value="Fibrinogen C-terminal domain-like"/>
    <property type="match status" value="2"/>
</dbReference>
<feature type="domain" description="Fibrinogen C-terminal" evidence="3">
    <location>
        <begin position="593"/>
        <end position="818"/>
    </location>
</feature>
<feature type="domain" description="Fibrinogen C-terminal" evidence="3">
    <location>
        <begin position="283"/>
        <end position="530"/>
    </location>
</feature>